<sequence length="15" mass="1857">MYFVELHKTKDLAYV</sequence>
<evidence type="ECO:0000313" key="2">
    <source>
        <dbReference type="Proteomes" id="UP000708208"/>
    </source>
</evidence>
<accession>A0A8J2P7S0</accession>
<keyword evidence="2" id="KW-1185">Reference proteome</keyword>
<evidence type="ECO:0000313" key="1">
    <source>
        <dbReference type="EMBL" id="CAG7734359.1"/>
    </source>
</evidence>
<reference evidence="1" key="1">
    <citation type="submission" date="2021-06" db="EMBL/GenBank/DDBJ databases">
        <authorList>
            <person name="Hodson N. C."/>
            <person name="Mongue J. A."/>
            <person name="Jaron S. K."/>
        </authorList>
    </citation>
    <scope>NUCLEOTIDE SEQUENCE</scope>
</reference>
<feature type="non-terminal residue" evidence="1">
    <location>
        <position position="15"/>
    </location>
</feature>
<organism evidence="1 2">
    <name type="scientific">Allacma fusca</name>
    <dbReference type="NCBI Taxonomy" id="39272"/>
    <lineage>
        <taxon>Eukaryota</taxon>
        <taxon>Metazoa</taxon>
        <taxon>Ecdysozoa</taxon>
        <taxon>Arthropoda</taxon>
        <taxon>Hexapoda</taxon>
        <taxon>Collembola</taxon>
        <taxon>Symphypleona</taxon>
        <taxon>Sminthuridae</taxon>
        <taxon>Allacma</taxon>
    </lineage>
</organism>
<dbReference type="EMBL" id="CAJVCH010267727">
    <property type="protein sequence ID" value="CAG7734359.1"/>
    <property type="molecule type" value="Genomic_DNA"/>
</dbReference>
<gene>
    <name evidence="1" type="ORF">AFUS01_LOCUS22754</name>
</gene>
<protein>
    <submittedName>
        <fullName evidence="1">Uncharacterized protein</fullName>
    </submittedName>
</protein>
<proteinExistence type="predicted"/>
<dbReference type="Proteomes" id="UP000708208">
    <property type="component" value="Unassembled WGS sequence"/>
</dbReference>
<comment type="caution">
    <text evidence="1">The sequence shown here is derived from an EMBL/GenBank/DDBJ whole genome shotgun (WGS) entry which is preliminary data.</text>
</comment>
<name>A0A8J2P7S0_9HEXA</name>